<dbReference type="Pfam" id="PF00113">
    <property type="entry name" value="Enolase_C"/>
    <property type="match status" value="1"/>
</dbReference>
<dbReference type="Gene3D" id="3.20.20.120">
    <property type="entry name" value="Enolase-like C-terminal domain"/>
    <property type="match status" value="1"/>
</dbReference>
<feature type="domain" description="Enolase C-terminal TIM barrel" evidence="7">
    <location>
        <begin position="20"/>
        <end position="80"/>
    </location>
</feature>
<evidence type="ECO:0000256" key="4">
    <source>
        <dbReference type="ARBA" id="ARBA00023152"/>
    </source>
</evidence>
<evidence type="ECO:0000256" key="6">
    <source>
        <dbReference type="ARBA" id="ARBA00031125"/>
    </source>
</evidence>
<dbReference type="AlphaFoldDB" id="A0A8J6FYY9"/>
<dbReference type="Proteomes" id="UP000710432">
    <property type="component" value="Unassembled WGS sequence"/>
</dbReference>
<protein>
    <recommendedName>
        <fullName evidence="3">phosphopyruvate hydratase</fullName>
        <ecNumber evidence="3">4.2.1.11</ecNumber>
    </recommendedName>
    <alternativeName>
        <fullName evidence="6">2-phospho-D-glycerate hydro-lyase</fullName>
    </alternativeName>
</protein>
<comment type="pathway">
    <text evidence="1">Carbohydrate degradation; glycolysis; pyruvate from D-glyceraldehyde 3-phosphate: step 4/5.</text>
</comment>
<dbReference type="GO" id="GO:0000015">
    <property type="term" value="C:phosphopyruvate hydratase complex"/>
    <property type="evidence" value="ECO:0007669"/>
    <property type="project" value="InterPro"/>
</dbReference>
<evidence type="ECO:0000256" key="1">
    <source>
        <dbReference type="ARBA" id="ARBA00005031"/>
    </source>
</evidence>
<proteinExistence type="inferred from homology"/>
<dbReference type="GO" id="GO:0000287">
    <property type="term" value="F:magnesium ion binding"/>
    <property type="evidence" value="ECO:0007669"/>
    <property type="project" value="InterPro"/>
</dbReference>
<gene>
    <name evidence="8" type="ORF">LTLLF_197460</name>
</gene>
<evidence type="ECO:0000256" key="3">
    <source>
        <dbReference type="ARBA" id="ARBA00012058"/>
    </source>
</evidence>
<dbReference type="EMBL" id="JAATJU010026747">
    <property type="protein sequence ID" value="KAH0501290.1"/>
    <property type="molecule type" value="Genomic_DNA"/>
</dbReference>
<keyword evidence="5" id="KW-0456">Lyase</keyword>
<dbReference type="GO" id="GO:0006096">
    <property type="term" value="P:glycolytic process"/>
    <property type="evidence" value="ECO:0007669"/>
    <property type="project" value="UniProtKB-UniPathway"/>
</dbReference>
<dbReference type="PANTHER" id="PTHR11902">
    <property type="entry name" value="ENOLASE"/>
    <property type="match status" value="1"/>
</dbReference>
<dbReference type="InterPro" id="IPR000941">
    <property type="entry name" value="Enolase"/>
</dbReference>
<dbReference type="SUPFAM" id="SSF51604">
    <property type="entry name" value="Enolase C-terminal domain-like"/>
    <property type="match status" value="1"/>
</dbReference>
<evidence type="ECO:0000313" key="9">
    <source>
        <dbReference type="Proteomes" id="UP000710432"/>
    </source>
</evidence>
<accession>A0A8J6FYY9</accession>
<evidence type="ECO:0000259" key="7">
    <source>
        <dbReference type="Pfam" id="PF00113"/>
    </source>
</evidence>
<evidence type="ECO:0000256" key="2">
    <source>
        <dbReference type="ARBA" id="ARBA00009604"/>
    </source>
</evidence>
<dbReference type="InterPro" id="IPR020810">
    <property type="entry name" value="Enolase_C"/>
</dbReference>
<dbReference type="PROSITE" id="PS51257">
    <property type="entry name" value="PROKAR_LIPOPROTEIN"/>
    <property type="match status" value="1"/>
</dbReference>
<dbReference type="PANTHER" id="PTHR11902:SF55">
    <property type="entry name" value="ALPHA-ENOLASE"/>
    <property type="match status" value="1"/>
</dbReference>
<dbReference type="EC" id="4.2.1.11" evidence="3"/>
<name>A0A8J6FYY9_MICOH</name>
<evidence type="ECO:0000313" key="8">
    <source>
        <dbReference type="EMBL" id="KAH0501290.1"/>
    </source>
</evidence>
<comment type="caution">
    <text evidence="8">The sequence shown here is derived from an EMBL/GenBank/DDBJ whole genome shotgun (WGS) entry which is preliminary data.</text>
</comment>
<sequence length="85" mass="9322">MGKGVSLYLHITDLAGKPEVILQVPVLNVIYGCSHAGNMLAMQEIRILTLKASSFPETMVTGAVVYHSLKNVIKKKYGRIMPSIH</sequence>
<dbReference type="UniPathway" id="UPA00109">
    <property type="reaction ID" value="UER00187"/>
</dbReference>
<keyword evidence="4" id="KW-0324">Glycolysis</keyword>
<organism evidence="8 9">
    <name type="scientific">Microtus ochrogaster</name>
    <name type="common">Prairie vole</name>
    <dbReference type="NCBI Taxonomy" id="79684"/>
    <lineage>
        <taxon>Eukaryota</taxon>
        <taxon>Metazoa</taxon>
        <taxon>Chordata</taxon>
        <taxon>Craniata</taxon>
        <taxon>Vertebrata</taxon>
        <taxon>Euteleostomi</taxon>
        <taxon>Mammalia</taxon>
        <taxon>Eutheria</taxon>
        <taxon>Euarchontoglires</taxon>
        <taxon>Glires</taxon>
        <taxon>Rodentia</taxon>
        <taxon>Myomorpha</taxon>
        <taxon>Muroidea</taxon>
        <taxon>Cricetidae</taxon>
        <taxon>Arvicolinae</taxon>
        <taxon>Microtus</taxon>
    </lineage>
</organism>
<dbReference type="InterPro" id="IPR036849">
    <property type="entry name" value="Enolase-like_C_sf"/>
</dbReference>
<reference evidence="8" key="1">
    <citation type="submission" date="2020-03" db="EMBL/GenBank/DDBJ databases">
        <title>Studies in the Genomics of Life Span.</title>
        <authorList>
            <person name="Glass D."/>
        </authorList>
    </citation>
    <scope>NUCLEOTIDE SEQUENCE</scope>
    <source>
        <strain evidence="8">LTLLF</strain>
        <tissue evidence="8">Muscle</tissue>
    </source>
</reference>
<dbReference type="GO" id="GO:0004634">
    <property type="term" value="F:phosphopyruvate hydratase activity"/>
    <property type="evidence" value="ECO:0007669"/>
    <property type="project" value="UniProtKB-EC"/>
</dbReference>
<comment type="similarity">
    <text evidence="2">Belongs to the enolase family.</text>
</comment>
<evidence type="ECO:0000256" key="5">
    <source>
        <dbReference type="ARBA" id="ARBA00023239"/>
    </source>
</evidence>